<reference evidence="1" key="1">
    <citation type="submission" date="2020-03" db="EMBL/GenBank/DDBJ databases">
        <title>Hybrid Assembly of Korean Phytophthora infestans isolates.</title>
        <authorList>
            <person name="Prokchorchik M."/>
            <person name="Lee Y."/>
            <person name="Seo J."/>
            <person name="Cho J.-H."/>
            <person name="Park Y.-E."/>
            <person name="Jang D.-C."/>
            <person name="Im J.-S."/>
            <person name="Choi J.-G."/>
            <person name="Park H.-J."/>
            <person name="Lee G.-B."/>
            <person name="Lee Y.-G."/>
            <person name="Hong S.-Y."/>
            <person name="Cho K."/>
            <person name="Sohn K.H."/>
        </authorList>
    </citation>
    <scope>NUCLEOTIDE SEQUENCE</scope>
    <source>
        <strain evidence="1">KR_2_A2</strain>
    </source>
</reference>
<gene>
    <name evidence="1" type="ORF">GN958_ATG00815</name>
</gene>
<name>A0A8S9VFB2_PHYIN</name>
<proteinExistence type="predicted"/>
<accession>A0A8S9VFB2</accession>
<evidence type="ECO:0000313" key="2">
    <source>
        <dbReference type="Proteomes" id="UP000704712"/>
    </source>
</evidence>
<dbReference type="Proteomes" id="UP000704712">
    <property type="component" value="Unassembled WGS sequence"/>
</dbReference>
<protein>
    <submittedName>
        <fullName evidence="1">Uncharacterized protein</fullName>
    </submittedName>
</protein>
<evidence type="ECO:0000313" key="1">
    <source>
        <dbReference type="EMBL" id="KAF4150022.1"/>
    </source>
</evidence>
<organism evidence="1 2">
    <name type="scientific">Phytophthora infestans</name>
    <name type="common">Potato late blight agent</name>
    <name type="synonym">Botrytis infestans</name>
    <dbReference type="NCBI Taxonomy" id="4787"/>
    <lineage>
        <taxon>Eukaryota</taxon>
        <taxon>Sar</taxon>
        <taxon>Stramenopiles</taxon>
        <taxon>Oomycota</taxon>
        <taxon>Peronosporomycetes</taxon>
        <taxon>Peronosporales</taxon>
        <taxon>Peronosporaceae</taxon>
        <taxon>Phytophthora</taxon>
    </lineage>
</organism>
<dbReference type="EMBL" id="JAACNO010000103">
    <property type="protein sequence ID" value="KAF4150022.1"/>
    <property type="molecule type" value="Genomic_DNA"/>
</dbReference>
<sequence>MRRLVNDQVQRDFLQATMEPDVSVNTGHGFDRLLLGWKALSRCYPGLDLKLIRLENGWVNSLHAFTKATTIITDDTLPSVLPHLVDINNAREYFWAPNY</sequence>
<dbReference type="AlphaFoldDB" id="A0A8S9VFB2"/>
<comment type="caution">
    <text evidence="1">The sequence shown here is derived from an EMBL/GenBank/DDBJ whole genome shotgun (WGS) entry which is preliminary data.</text>
</comment>